<feature type="transmembrane region" description="Helical" evidence="1">
    <location>
        <begin position="60"/>
        <end position="83"/>
    </location>
</feature>
<keyword evidence="1" id="KW-0472">Membrane</keyword>
<organism evidence="2 3">
    <name type="scientific">Coccidioides posadasii RMSCC 3488</name>
    <dbReference type="NCBI Taxonomy" id="454284"/>
    <lineage>
        <taxon>Eukaryota</taxon>
        <taxon>Fungi</taxon>
        <taxon>Dikarya</taxon>
        <taxon>Ascomycota</taxon>
        <taxon>Pezizomycotina</taxon>
        <taxon>Eurotiomycetes</taxon>
        <taxon>Eurotiomycetidae</taxon>
        <taxon>Onygenales</taxon>
        <taxon>Onygenaceae</taxon>
        <taxon>Coccidioides</taxon>
    </lineage>
</organism>
<dbReference type="EMBL" id="DS268109">
    <property type="protein sequence ID" value="KMM65262.1"/>
    <property type="molecule type" value="Genomic_DNA"/>
</dbReference>
<sequence length="132" mass="14607">MGKSAAASKLERSVAWWRGSSSLLGSPRINSFPAIPLGLKDIAAHLAELSSPNWGDQHVILYKLHIMYCTLGLPSTMAIFLLAPMLQEFARRRVARKHASPSLLTIHPPNIYANKHLDSSPNNNHAKYTHIC</sequence>
<gene>
    <name evidence="2" type="ORF">CPAG_01613</name>
</gene>
<dbReference type="Proteomes" id="UP000054567">
    <property type="component" value="Unassembled WGS sequence"/>
</dbReference>
<proteinExistence type="predicted"/>
<dbReference type="AlphaFoldDB" id="A0A0J6I1V3"/>
<evidence type="ECO:0000313" key="2">
    <source>
        <dbReference type="EMBL" id="KMM65262.1"/>
    </source>
</evidence>
<evidence type="ECO:0000256" key="1">
    <source>
        <dbReference type="SAM" id="Phobius"/>
    </source>
</evidence>
<reference evidence="2 3" key="1">
    <citation type="submission" date="2007-06" db="EMBL/GenBank/DDBJ databases">
        <title>The Genome Sequence of Coccidioides posadasii RMSCC_3488.</title>
        <authorList>
            <consortium name="Coccidioides Genome Resources Consortium"/>
            <consortium name="The Broad Institute Genome Sequencing Platform"/>
            <person name="Henn M.R."/>
            <person name="Sykes S."/>
            <person name="Young S."/>
            <person name="Jaffe D."/>
            <person name="Berlin A."/>
            <person name="Alvarez P."/>
            <person name="Butler J."/>
            <person name="Gnerre S."/>
            <person name="Grabherr M."/>
            <person name="Mauceli E."/>
            <person name="Brockman W."/>
            <person name="Kodira C."/>
            <person name="Alvarado L."/>
            <person name="Zeng Q."/>
            <person name="Crawford M."/>
            <person name="Antoine C."/>
            <person name="Devon K."/>
            <person name="Galgiani J."/>
            <person name="Orsborn K."/>
            <person name="Lewis M.L."/>
            <person name="Nusbaum C."/>
            <person name="Galagan J."/>
            <person name="Birren B."/>
        </authorList>
    </citation>
    <scope>NUCLEOTIDE SEQUENCE [LARGE SCALE GENOMIC DNA]</scope>
    <source>
        <strain evidence="2 3">RMSCC 3488</strain>
    </source>
</reference>
<name>A0A0J6I1V3_COCPO</name>
<keyword evidence="1" id="KW-1133">Transmembrane helix</keyword>
<protein>
    <submittedName>
        <fullName evidence="2">Uncharacterized protein</fullName>
    </submittedName>
</protein>
<accession>A0A0J6I1V3</accession>
<reference evidence="3" key="3">
    <citation type="journal article" date="2010" name="Genome Res.">
        <title>Population genomic sequencing of Coccidioides fungi reveals recent hybridization and transposon control.</title>
        <authorList>
            <person name="Neafsey D.E."/>
            <person name="Barker B.M."/>
            <person name="Sharpton T.J."/>
            <person name="Stajich J.E."/>
            <person name="Park D.J."/>
            <person name="Whiston E."/>
            <person name="Hung C.-Y."/>
            <person name="McMahan C."/>
            <person name="White J."/>
            <person name="Sykes S."/>
            <person name="Heiman D."/>
            <person name="Young S."/>
            <person name="Zeng Q."/>
            <person name="Abouelleil A."/>
            <person name="Aftuck L."/>
            <person name="Bessette D."/>
            <person name="Brown A."/>
            <person name="FitzGerald M."/>
            <person name="Lui A."/>
            <person name="Macdonald J.P."/>
            <person name="Priest M."/>
            <person name="Orbach M.J."/>
            <person name="Galgiani J.N."/>
            <person name="Kirkland T.N."/>
            <person name="Cole G.T."/>
            <person name="Birren B.W."/>
            <person name="Henn M.R."/>
            <person name="Taylor J.W."/>
            <person name="Rounsley S.D."/>
        </authorList>
    </citation>
    <scope>NUCLEOTIDE SEQUENCE [LARGE SCALE GENOMIC DNA]</scope>
    <source>
        <strain evidence="3">RMSCC 3488</strain>
    </source>
</reference>
<evidence type="ECO:0000313" key="3">
    <source>
        <dbReference type="Proteomes" id="UP000054567"/>
    </source>
</evidence>
<reference evidence="3" key="2">
    <citation type="journal article" date="2009" name="Genome Res.">
        <title>Comparative genomic analyses of the human fungal pathogens Coccidioides and their relatives.</title>
        <authorList>
            <person name="Sharpton T.J."/>
            <person name="Stajich J.E."/>
            <person name="Rounsley S.D."/>
            <person name="Gardner M.J."/>
            <person name="Wortman J.R."/>
            <person name="Jordar V.S."/>
            <person name="Maiti R."/>
            <person name="Kodira C.D."/>
            <person name="Neafsey D.E."/>
            <person name="Zeng Q."/>
            <person name="Hung C.-Y."/>
            <person name="McMahan C."/>
            <person name="Muszewska A."/>
            <person name="Grynberg M."/>
            <person name="Mandel M.A."/>
            <person name="Kellner E.M."/>
            <person name="Barker B.M."/>
            <person name="Galgiani J.N."/>
            <person name="Orbach M.J."/>
            <person name="Kirkland T.N."/>
            <person name="Cole G.T."/>
            <person name="Henn M.R."/>
            <person name="Birren B.W."/>
            <person name="Taylor J.W."/>
        </authorList>
    </citation>
    <scope>NUCLEOTIDE SEQUENCE [LARGE SCALE GENOMIC DNA]</scope>
    <source>
        <strain evidence="3">RMSCC 3488</strain>
    </source>
</reference>
<dbReference type="VEuPathDB" id="FungiDB:CPAG_01613"/>
<keyword evidence="1" id="KW-0812">Transmembrane</keyword>